<organism evidence="7 8">
    <name type="scientific">Halobacillus faecis</name>
    <dbReference type="NCBI Taxonomy" id="360184"/>
    <lineage>
        <taxon>Bacteria</taxon>
        <taxon>Bacillati</taxon>
        <taxon>Bacillota</taxon>
        <taxon>Bacilli</taxon>
        <taxon>Bacillales</taxon>
        <taxon>Bacillaceae</taxon>
        <taxon>Halobacillus</taxon>
    </lineage>
</organism>
<comment type="similarity">
    <text evidence="1">Belongs to the LytR/CpsA/Psr (LCP) family.</text>
</comment>
<dbReference type="RefSeq" id="WP_146817022.1">
    <property type="nucleotide sequence ID" value="NZ_BJYD01000024.1"/>
</dbReference>
<dbReference type="GO" id="GO:0071555">
    <property type="term" value="P:cell wall organization"/>
    <property type="evidence" value="ECO:0007669"/>
    <property type="project" value="UniProtKB-KW"/>
</dbReference>
<protein>
    <submittedName>
        <fullName evidence="7">LytR family transcriptional regulator</fullName>
    </submittedName>
</protein>
<evidence type="ECO:0000313" key="8">
    <source>
        <dbReference type="Proteomes" id="UP000321886"/>
    </source>
</evidence>
<dbReference type="Proteomes" id="UP000321886">
    <property type="component" value="Unassembled WGS sequence"/>
</dbReference>
<dbReference type="InterPro" id="IPR050922">
    <property type="entry name" value="LytR/CpsA/Psr_CW_biosynth"/>
</dbReference>
<comment type="caution">
    <text evidence="7">The sequence shown here is derived from an EMBL/GenBank/DDBJ whole genome shotgun (WGS) entry which is preliminary data.</text>
</comment>
<reference evidence="7 8" key="1">
    <citation type="submission" date="2019-07" db="EMBL/GenBank/DDBJ databases">
        <title>Whole genome shotgun sequence of Halobacillus faecis NBRC 103569.</title>
        <authorList>
            <person name="Hosoyama A."/>
            <person name="Uohara A."/>
            <person name="Ohji S."/>
            <person name="Ichikawa N."/>
        </authorList>
    </citation>
    <scope>NUCLEOTIDE SEQUENCE [LARGE SCALE GENOMIC DNA]</scope>
    <source>
        <strain evidence="7 8">NBRC 103569</strain>
    </source>
</reference>
<dbReference type="Gene3D" id="3.40.630.190">
    <property type="entry name" value="LCP protein"/>
    <property type="match status" value="1"/>
</dbReference>
<keyword evidence="8" id="KW-1185">Reference proteome</keyword>
<keyword evidence="2 5" id="KW-0812">Transmembrane</keyword>
<evidence type="ECO:0000256" key="3">
    <source>
        <dbReference type="ARBA" id="ARBA00022968"/>
    </source>
</evidence>
<dbReference type="PANTHER" id="PTHR33392:SF10">
    <property type="entry name" value="POLYISOPRENYL-TEICHOIC ACID--PEPTIDOGLYCAN TEICHOIC ACID TRANSFERASE TAGV"/>
    <property type="match status" value="1"/>
</dbReference>
<evidence type="ECO:0000256" key="2">
    <source>
        <dbReference type="ARBA" id="ARBA00022692"/>
    </source>
</evidence>
<keyword evidence="4 5" id="KW-1133">Transmembrane helix</keyword>
<name>A0A511WTH7_9BACI</name>
<evidence type="ECO:0000256" key="4">
    <source>
        <dbReference type="ARBA" id="ARBA00022989"/>
    </source>
</evidence>
<sequence>MAKRIIRVRRRKKKQKRRIGLMLFLLFAMTIGGIFYYVSQVYTASYEDLDRGNKSDLREEAVDIGDEPISILLLGVEDYSSDGKAGRADTQIVLTIDPKTQDMTMTSIPRDLKVDIPASKVGEKYAGSHKINAAYTLGEISGYGAEKLTIETVEDYLDVPIDKYASVNFEGFAEIVDVLGGVTVDVKKGFWERSHLSHDKRIEFVEGETKMDGEEALAFVRMRKRDVAIEYPRDERQRQFIKASIDQALSPGNIFKADELADVVSSNVQTNLSVKEAFAMQKAFSSKNPSTETFTLEGENTRLEDGLFYFVPYDGSVRELSTKIKTALKINETPQEDNSFSS</sequence>
<feature type="domain" description="Cell envelope-related transcriptional attenuator" evidence="6">
    <location>
        <begin position="87"/>
        <end position="248"/>
    </location>
</feature>
<gene>
    <name evidence="7" type="primary">lytR_1</name>
    <name evidence="7" type="ORF">HFA01_27080</name>
</gene>
<dbReference type="EMBL" id="BJYD01000024">
    <property type="protein sequence ID" value="GEN54446.1"/>
    <property type="molecule type" value="Genomic_DNA"/>
</dbReference>
<dbReference type="InterPro" id="IPR004474">
    <property type="entry name" value="LytR_CpsA_psr"/>
</dbReference>
<keyword evidence="5" id="KW-0472">Membrane</keyword>
<evidence type="ECO:0000256" key="5">
    <source>
        <dbReference type="SAM" id="Phobius"/>
    </source>
</evidence>
<proteinExistence type="inferred from homology"/>
<evidence type="ECO:0000256" key="1">
    <source>
        <dbReference type="ARBA" id="ARBA00006068"/>
    </source>
</evidence>
<accession>A0A511WTH7</accession>
<dbReference type="PANTHER" id="PTHR33392">
    <property type="entry name" value="POLYISOPRENYL-TEICHOIC ACID--PEPTIDOGLYCAN TEICHOIC ACID TRANSFERASE TAGU"/>
    <property type="match status" value="1"/>
</dbReference>
<keyword evidence="3" id="KW-0735">Signal-anchor</keyword>
<dbReference type="AlphaFoldDB" id="A0A511WTH7"/>
<dbReference type="Pfam" id="PF03816">
    <property type="entry name" value="LytR_cpsA_psr"/>
    <property type="match status" value="1"/>
</dbReference>
<dbReference type="NCBIfam" id="TIGR00350">
    <property type="entry name" value="lytR_cpsA_psr"/>
    <property type="match status" value="1"/>
</dbReference>
<feature type="transmembrane region" description="Helical" evidence="5">
    <location>
        <begin position="21"/>
        <end position="38"/>
    </location>
</feature>
<evidence type="ECO:0000313" key="7">
    <source>
        <dbReference type="EMBL" id="GEN54446.1"/>
    </source>
</evidence>
<evidence type="ECO:0000259" key="6">
    <source>
        <dbReference type="Pfam" id="PF03816"/>
    </source>
</evidence>
<dbReference type="OrthoDB" id="27330at2"/>